<dbReference type="Proteomes" id="UP001144397">
    <property type="component" value="Unassembled WGS sequence"/>
</dbReference>
<evidence type="ECO:0000256" key="2">
    <source>
        <dbReference type="ARBA" id="ARBA00022714"/>
    </source>
</evidence>
<evidence type="ECO:0000256" key="6">
    <source>
        <dbReference type="ARBA" id="ARBA00023014"/>
    </source>
</evidence>
<keyword evidence="6" id="KW-0411">Iron-sulfur</keyword>
<dbReference type="Proteomes" id="UP001245370">
    <property type="component" value="Unassembled WGS sequence"/>
</dbReference>
<keyword evidence="5" id="KW-0408">Iron</keyword>
<evidence type="ECO:0000313" key="12">
    <source>
        <dbReference type="Proteomes" id="UP001144397"/>
    </source>
</evidence>
<dbReference type="Pfam" id="PF04324">
    <property type="entry name" value="Fer2_BFD"/>
    <property type="match status" value="1"/>
</dbReference>
<sequence length="77" mass="8123">MIVCSCNVFSDRQVLDALAGTPLRSPSEVYRCLGCSPQCGRCARTIRTLMDQVQAHDCGACADECPVAGLTGMVAAE</sequence>
<accession>A0A9W6FK93</accession>
<dbReference type="GO" id="GO:0051537">
    <property type="term" value="F:2 iron, 2 sulfur cluster binding"/>
    <property type="evidence" value="ECO:0007669"/>
    <property type="project" value="UniProtKB-KW"/>
</dbReference>
<dbReference type="InterPro" id="IPR052371">
    <property type="entry name" value="BFD-associated_ferredoxin"/>
</dbReference>
<evidence type="ECO:0000259" key="9">
    <source>
        <dbReference type="Pfam" id="PF04324"/>
    </source>
</evidence>
<comment type="similarity">
    <text evidence="8">Belongs to the Bfd family.</text>
</comment>
<name>A0A9W6FK93_XANFL</name>
<keyword evidence="4" id="KW-0249">Electron transport</keyword>
<proteinExistence type="inferred from homology"/>
<dbReference type="PANTHER" id="PTHR37424">
    <property type="entry name" value="BACTERIOFERRITIN-ASSOCIATED FERREDOXIN"/>
    <property type="match status" value="1"/>
</dbReference>
<dbReference type="AlphaFoldDB" id="A0A9W6FK93"/>
<evidence type="ECO:0000313" key="13">
    <source>
        <dbReference type="Proteomes" id="UP001245370"/>
    </source>
</evidence>
<evidence type="ECO:0000256" key="7">
    <source>
        <dbReference type="ARBA" id="ARBA00039386"/>
    </source>
</evidence>
<feature type="domain" description="BFD-like [2Fe-2S]-binding" evidence="9">
    <location>
        <begin position="2"/>
        <end position="51"/>
    </location>
</feature>
<evidence type="ECO:0000256" key="5">
    <source>
        <dbReference type="ARBA" id="ARBA00023004"/>
    </source>
</evidence>
<keyword evidence="13" id="KW-1185">Reference proteome</keyword>
<dbReference type="RefSeq" id="WP_081762651.1">
    <property type="nucleotide sequence ID" value="NZ_BSDO01000004.1"/>
</dbReference>
<keyword evidence="3" id="KW-0479">Metal-binding</keyword>
<dbReference type="Gene3D" id="1.10.10.1100">
    <property type="entry name" value="BFD-like [2Fe-2S]-binding domain"/>
    <property type="match status" value="1"/>
</dbReference>
<evidence type="ECO:0000256" key="8">
    <source>
        <dbReference type="ARBA" id="ARBA00046332"/>
    </source>
</evidence>
<evidence type="ECO:0000313" key="11">
    <source>
        <dbReference type="EMBL" id="MDR6334446.1"/>
    </source>
</evidence>
<reference evidence="11 13" key="2">
    <citation type="submission" date="2023-07" db="EMBL/GenBank/DDBJ databases">
        <title>Genomic Encyclopedia of Type Strains, Phase IV (KMG-IV): sequencing the most valuable type-strain genomes for metagenomic binning, comparative biology and taxonomic classification.</title>
        <authorList>
            <person name="Goeker M."/>
        </authorList>
    </citation>
    <scope>NUCLEOTIDE SEQUENCE [LARGE SCALE GENOMIC DNA]</scope>
    <source>
        <strain evidence="11 13">DSM 338</strain>
    </source>
</reference>
<dbReference type="GO" id="GO:0046872">
    <property type="term" value="F:metal ion binding"/>
    <property type="evidence" value="ECO:0007669"/>
    <property type="project" value="UniProtKB-KW"/>
</dbReference>
<organism evidence="10 12">
    <name type="scientific">Xanthobacter flavus</name>
    <dbReference type="NCBI Taxonomy" id="281"/>
    <lineage>
        <taxon>Bacteria</taxon>
        <taxon>Pseudomonadati</taxon>
        <taxon>Pseudomonadota</taxon>
        <taxon>Alphaproteobacteria</taxon>
        <taxon>Hyphomicrobiales</taxon>
        <taxon>Xanthobacteraceae</taxon>
        <taxon>Xanthobacter</taxon>
    </lineage>
</organism>
<gene>
    <name evidence="11" type="ORF">GGQ86_002928</name>
    <name evidence="10" type="ORF">XFLAVUS301_32080</name>
</gene>
<dbReference type="PANTHER" id="PTHR37424:SF1">
    <property type="entry name" value="BACTERIOFERRITIN-ASSOCIATED FERREDOXIN"/>
    <property type="match status" value="1"/>
</dbReference>
<evidence type="ECO:0000313" key="10">
    <source>
        <dbReference type="EMBL" id="GLI23534.1"/>
    </source>
</evidence>
<keyword evidence="2" id="KW-0001">2Fe-2S</keyword>
<keyword evidence="1" id="KW-0813">Transport</keyword>
<dbReference type="GeneID" id="95763992"/>
<protein>
    <recommendedName>
        <fullName evidence="7">Bacterioferritin-associated ferredoxin</fullName>
    </recommendedName>
</protein>
<evidence type="ECO:0000256" key="3">
    <source>
        <dbReference type="ARBA" id="ARBA00022723"/>
    </source>
</evidence>
<dbReference type="EMBL" id="BSDO01000004">
    <property type="protein sequence ID" value="GLI23534.1"/>
    <property type="molecule type" value="Genomic_DNA"/>
</dbReference>
<evidence type="ECO:0000256" key="1">
    <source>
        <dbReference type="ARBA" id="ARBA00022448"/>
    </source>
</evidence>
<dbReference type="EMBL" id="JAVDPY010000005">
    <property type="protein sequence ID" value="MDR6334446.1"/>
    <property type="molecule type" value="Genomic_DNA"/>
</dbReference>
<comment type="caution">
    <text evidence="10">The sequence shown here is derived from an EMBL/GenBank/DDBJ whole genome shotgun (WGS) entry which is preliminary data.</text>
</comment>
<reference evidence="10" key="1">
    <citation type="submission" date="2022-12" db="EMBL/GenBank/DDBJ databases">
        <title>Reference genome sequencing for broad-spectrum identification of bacterial and archaeal isolates by mass spectrometry.</title>
        <authorList>
            <person name="Sekiguchi Y."/>
            <person name="Tourlousse D.M."/>
        </authorList>
    </citation>
    <scope>NUCLEOTIDE SEQUENCE</scope>
    <source>
        <strain evidence="10">301</strain>
    </source>
</reference>
<dbReference type="InterPro" id="IPR007419">
    <property type="entry name" value="BFD-like_2Fe2S-bd_dom"/>
</dbReference>
<dbReference type="InterPro" id="IPR041854">
    <property type="entry name" value="BFD-like_2Fe2S-bd_dom_sf"/>
</dbReference>
<evidence type="ECO:0000256" key="4">
    <source>
        <dbReference type="ARBA" id="ARBA00022982"/>
    </source>
</evidence>